<comment type="caution">
    <text evidence="1">The sequence shown here is derived from an EMBL/GenBank/DDBJ whole genome shotgun (WGS) entry which is preliminary data.</text>
</comment>
<evidence type="ECO:0000313" key="2">
    <source>
        <dbReference type="Proteomes" id="UP000004080"/>
    </source>
</evidence>
<dbReference type="PATRIC" id="fig|1196324.3.peg.358"/>
<dbReference type="EMBL" id="AKKV01000019">
    <property type="protein sequence ID" value="EIT86950.1"/>
    <property type="molecule type" value="Genomic_DNA"/>
</dbReference>
<gene>
    <name evidence="1" type="ORF">A374_01804</name>
</gene>
<dbReference type="Proteomes" id="UP000004080">
    <property type="component" value="Unassembled WGS sequence"/>
</dbReference>
<protein>
    <submittedName>
        <fullName evidence="1">Uncharacterized protein</fullName>
    </submittedName>
</protein>
<keyword evidence="2" id="KW-1185">Reference proteome</keyword>
<dbReference type="RefSeq" id="WP_007200462.1">
    <property type="nucleotide sequence ID" value="NZ_AKKV01000019.1"/>
</dbReference>
<accession>I8UJB9</accession>
<dbReference type="AlphaFoldDB" id="I8UJB9"/>
<organism evidence="1 2">
    <name type="scientific">Fictibacillus macauensis ZFHKF-1</name>
    <dbReference type="NCBI Taxonomy" id="1196324"/>
    <lineage>
        <taxon>Bacteria</taxon>
        <taxon>Bacillati</taxon>
        <taxon>Bacillota</taxon>
        <taxon>Bacilli</taxon>
        <taxon>Bacillales</taxon>
        <taxon>Fictibacillaceae</taxon>
        <taxon>Fictibacillus</taxon>
    </lineage>
</organism>
<evidence type="ECO:0000313" key="1">
    <source>
        <dbReference type="EMBL" id="EIT86950.1"/>
    </source>
</evidence>
<sequence length="88" mass="10590">MRWSKQFQVEAEAIEWYEKKIGEVMQQLYELRWDHHQMLKSIEEQHYCPEALKKVSNAHFSTASSAEELRAVLRREAKRLRNETAVTR</sequence>
<reference evidence="1 2" key="1">
    <citation type="journal article" date="2012" name="J. Bacteriol.">
        <title>Genome of Bacillus macauensis ZFHKF-1, a Long-Chain-Forming Bacterium.</title>
        <authorList>
            <person name="Cai L."/>
            <person name="Zhang T."/>
        </authorList>
    </citation>
    <scope>NUCLEOTIDE SEQUENCE [LARGE SCALE GENOMIC DNA]</scope>
    <source>
        <strain evidence="1 2">ZFHKF-1</strain>
    </source>
</reference>
<name>I8UJB9_9BACL</name>
<proteinExistence type="predicted"/>